<reference evidence="1 2" key="1">
    <citation type="journal article" date="2018" name="Sci. Rep.">
        <title>Genomic signatures of local adaptation to the degree of environmental predictability in rotifers.</title>
        <authorList>
            <person name="Franch-Gras L."/>
            <person name="Hahn C."/>
            <person name="Garcia-Roger E.M."/>
            <person name="Carmona M.J."/>
            <person name="Serra M."/>
            <person name="Gomez A."/>
        </authorList>
    </citation>
    <scope>NUCLEOTIDE SEQUENCE [LARGE SCALE GENOMIC DNA]</scope>
    <source>
        <strain evidence="1">HYR1</strain>
    </source>
</reference>
<proteinExistence type="predicted"/>
<name>A0A3M7SU43_BRAPC</name>
<organism evidence="1 2">
    <name type="scientific">Brachionus plicatilis</name>
    <name type="common">Marine rotifer</name>
    <name type="synonym">Brachionus muelleri</name>
    <dbReference type="NCBI Taxonomy" id="10195"/>
    <lineage>
        <taxon>Eukaryota</taxon>
        <taxon>Metazoa</taxon>
        <taxon>Spiralia</taxon>
        <taxon>Gnathifera</taxon>
        <taxon>Rotifera</taxon>
        <taxon>Eurotatoria</taxon>
        <taxon>Monogononta</taxon>
        <taxon>Pseudotrocha</taxon>
        <taxon>Ploima</taxon>
        <taxon>Brachionidae</taxon>
        <taxon>Brachionus</taxon>
    </lineage>
</organism>
<accession>A0A3M7SU43</accession>
<dbReference type="Proteomes" id="UP000276133">
    <property type="component" value="Unassembled WGS sequence"/>
</dbReference>
<comment type="caution">
    <text evidence="1">The sequence shown here is derived from an EMBL/GenBank/DDBJ whole genome shotgun (WGS) entry which is preliminary data.</text>
</comment>
<evidence type="ECO:0000313" key="1">
    <source>
        <dbReference type="EMBL" id="RNA39334.1"/>
    </source>
</evidence>
<dbReference type="EMBL" id="REGN01000759">
    <property type="protein sequence ID" value="RNA39334.1"/>
    <property type="molecule type" value="Genomic_DNA"/>
</dbReference>
<evidence type="ECO:0000313" key="2">
    <source>
        <dbReference type="Proteomes" id="UP000276133"/>
    </source>
</evidence>
<gene>
    <name evidence="1" type="ORF">BpHYR1_051043</name>
</gene>
<protein>
    <submittedName>
        <fullName evidence="1">Uncharacterized protein</fullName>
    </submittedName>
</protein>
<sequence>MIPFCHFNVTFFHRTYKITSRLPSAATTRTTLFVTLAPLDRIKRMWRHGVSKNVMFRFISFSLSLKAEMIWVIPPNSLWTIESSKVVLLWSTWRIMVTTGSLVPSHEGDGLSLLAIPS</sequence>
<keyword evidence="2" id="KW-1185">Reference proteome</keyword>
<dbReference type="AlphaFoldDB" id="A0A3M7SU43"/>